<dbReference type="InterPro" id="IPR024534">
    <property type="entry name" value="JetD_C"/>
</dbReference>
<evidence type="ECO:0000313" key="5">
    <source>
        <dbReference type="Proteomes" id="UP000008394"/>
    </source>
</evidence>
<dbReference type="Pfam" id="PF09983">
    <property type="entry name" value="JetD_C"/>
    <property type="match status" value="1"/>
</dbReference>
<reference evidence="4 5" key="1">
    <citation type="journal article" date="2011" name="J. Bacteriol.">
        <title>Genome Sequence of the Probiotic Strain Bifidobacterium animalis subsp. lactis CNCM I-2494.</title>
        <authorList>
            <person name="Chervaux C."/>
            <person name="Grimaldi C."/>
            <person name="Bolotin A."/>
            <person name="Quinquis B."/>
            <person name="Legrain-Raspaud S."/>
            <person name="van Hylckama Vlieg J.E."/>
            <person name="Denariaz G."/>
            <person name="Smokvina T."/>
        </authorList>
    </citation>
    <scope>NUCLEOTIDE SEQUENCE [LARGE SCALE GENOMIC DNA]</scope>
    <source>
        <strain evidence="4 5">CNCM I-2494</strain>
    </source>
</reference>
<evidence type="ECO:0000259" key="3">
    <source>
        <dbReference type="Pfam" id="PF11795"/>
    </source>
</evidence>
<evidence type="ECO:0000313" key="4">
    <source>
        <dbReference type="EMBL" id="AEK29931.1"/>
    </source>
</evidence>
<name>A0A806FRZ2_BIFAN</name>
<feature type="compositionally biased region" description="Basic and acidic residues" evidence="1">
    <location>
        <begin position="387"/>
        <end position="396"/>
    </location>
</feature>
<evidence type="ECO:0000256" key="1">
    <source>
        <dbReference type="SAM" id="MobiDB-lite"/>
    </source>
</evidence>
<proteinExistence type="predicted"/>
<evidence type="ECO:0000259" key="2">
    <source>
        <dbReference type="Pfam" id="PF09983"/>
    </source>
</evidence>
<sequence>MTDTATLKTPADVRGDVARIVQRELFAAESPWPRTIHIPWPKETQLVADVAGVHAANNALKEFAARFGCQTDFISRKMGTAVSLVAHIHVPDEATALAIAGPTLRRPRERVLARAAQLEQRCHVDHALAMDVVRRLNNESDVDFGLFVEAAQWFGRHWAEVPGLTAREIPLPGFSAKWLAGSRSRRRAAICTVLGVDRLPLRERPGEVRYRYMDQRFAAEPDRVATSVQCVPERPVSLAVIVENKDTYQAMGPIDGAVCVFGSGFAVNRVPELLPWLAGDGVRVVYWGDIDAAGFEILSGLRASGVACESVLMDRMTYAEYERFGTTRDAASHEIRCGEPKHGLHLSPEEYALYRDLCTGELAVPRIEQERIPIAEFMRLISAGRSDGSDGARADQCHSQSLRTPK</sequence>
<dbReference type="InterPro" id="IPR024537">
    <property type="entry name" value="DUF3322"/>
</dbReference>
<dbReference type="Proteomes" id="UP000008394">
    <property type="component" value="Chromosome"/>
</dbReference>
<feature type="region of interest" description="Disordered" evidence="1">
    <location>
        <begin position="386"/>
        <end position="406"/>
    </location>
</feature>
<accession>A0A806FRZ2</accession>
<dbReference type="AlphaFoldDB" id="A0A806FRZ2"/>
<dbReference type="Pfam" id="PF11795">
    <property type="entry name" value="DUF3322"/>
    <property type="match status" value="1"/>
</dbReference>
<feature type="compositionally biased region" description="Polar residues" evidence="1">
    <location>
        <begin position="397"/>
        <end position="406"/>
    </location>
</feature>
<dbReference type="GeneID" id="29695863"/>
<organism evidence="4 5">
    <name type="scientific">Bifidobacterium animalis subsp. lactis CNCM I-2494</name>
    <dbReference type="NCBI Taxonomy" id="1042403"/>
    <lineage>
        <taxon>Bacteria</taxon>
        <taxon>Bacillati</taxon>
        <taxon>Actinomycetota</taxon>
        <taxon>Actinomycetes</taxon>
        <taxon>Bifidobacteriales</taxon>
        <taxon>Bifidobacteriaceae</taxon>
        <taxon>Bifidobacterium</taxon>
    </lineage>
</organism>
<protein>
    <recommendedName>
        <fullName evidence="6">DUF3322 and DUF2220 domain-containing protein</fullName>
    </recommendedName>
</protein>
<feature type="domain" description="Wadjet protein JetD C-terminal" evidence="2">
    <location>
        <begin position="201"/>
        <end position="375"/>
    </location>
</feature>
<feature type="domain" description="DUF3322" evidence="3">
    <location>
        <begin position="10"/>
        <end position="188"/>
    </location>
</feature>
<evidence type="ECO:0008006" key="6">
    <source>
        <dbReference type="Google" id="ProtNLM"/>
    </source>
</evidence>
<dbReference type="EMBL" id="CP002915">
    <property type="protein sequence ID" value="AEK29931.1"/>
    <property type="molecule type" value="Genomic_DNA"/>
</dbReference>
<dbReference type="KEGG" id="bnm:BALAC2494_00647"/>
<dbReference type="RefSeq" id="WP_004268762.1">
    <property type="nucleotide sequence ID" value="NC_017215.1"/>
</dbReference>
<gene>
    <name evidence="4" type="ORF">BALAC2494_00647</name>
</gene>